<dbReference type="AlphaFoldDB" id="A0A923KXM2"/>
<dbReference type="GO" id="GO:0005737">
    <property type="term" value="C:cytoplasm"/>
    <property type="evidence" value="ECO:0007669"/>
    <property type="project" value="TreeGrafter"/>
</dbReference>
<comment type="function">
    <text evidence="4">Catalyzes the transfer of a formyl group from 10-formyltetrahydrofolate to 5-phospho-ribosyl-glycinamide (GAR), producing 5-phospho-ribosyl-N-formylglycinamide (FGAR) and tetrahydrofolate.</text>
</comment>
<feature type="binding site" evidence="4">
    <location>
        <begin position="93"/>
        <end position="96"/>
    </location>
    <ligand>
        <name>(6R)-10-formyltetrahydrofolate</name>
        <dbReference type="ChEBI" id="CHEBI:195366"/>
    </ligand>
</feature>
<comment type="similarity">
    <text evidence="4">Belongs to the GART family.</text>
</comment>
<feature type="domain" description="Formyl transferase N-terminal" evidence="5">
    <location>
        <begin position="7"/>
        <end position="190"/>
    </location>
</feature>
<dbReference type="HAMAP" id="MF_01930">
    <property type="entry name" value="PurN"/>
    <property type="match status" value="1"/>
</dbReference>
<dbReference type="EC" id="2.1.2.2" evidence="4"/>
<dbReference type="GO" id="GO:0006189">
    <property type="term" value="P:'de novo' IMP biosynthetic process"/>
    <property type="evidence" value="ECO:0007669"/>
    <property type="project" value="UniProtKB-UniRule"/>
</dbReference>
<sequence>MAVKPLKKIGVLVSGGGTNFQSLIDSIHQKHGEIVVVISNNRQAFGLKRGEAAGIPAVALNPKGYLSNEDFDKKIVEILKGYEVELVVLAGYMKIVTPDFVKAYPNDIINIHPALIPSFCGEGFYGMHVHQAVIDYGVKVTGATVHFVNEIADGGPIIAQETVKVADDDTPESIQKKVLKIEHTLLPAAVKAFCLDELVVEGRTVKKRLI</sequence>
<comment type="caution">
    <text evidence="4">Lacks conserved residue(s) required for the propagation of feature annotation.</text>
</comment>
<name>A0A923KXM2_9FIRM</name>
<dbReference type="NCBIfam" id="TIGR00639">
    <property type="entry name" value="PurN"/>
    <property type="match status" value="1"/>
</dbReference>
<feature type="active site" description="Proton donor" evidence="4">
    <location>
        <position position="112"/>
    </location>
</feature>
<dbReference type="PANTHER" id="PTHR43369:SF2">
    <property type="entry name" value="PHOSPHORIBOSYLGLYCINAMIDE FORMYLTRANSFERASE"/>
    <property type="match status" value="1"/>
</dbReference>
<evidence type="ECO:0000259" key="5">
    <source>
        <dbReference type="Pfam" id="PF00551"/>
    </source>
</evidence>
<gene>
    <name evidence="4" type="primary">purN</name>
    <name evidence="6" type="ORF">GH810_09450</name>
</gene>
<dbReference type="Pfam" id="PF00551">
    <property type="entry name" value="Formyl_trans_N"/>
    <property type="match status" value="1"/>
</dbReference>
<comment type="pathway">
    <text evidence="1 4">Purine metabolism; IMP biosynthesis via de novo pathway; N(2)-formyl-N(1)-(5-phospho-D-ribosyl)glycinamide from N(1)-(5-phospho-D-ribosyl)glycinamide (10-formyl THF route): step 1/1.</text>
</comment>
<feature type="binding site" evidence="4">
    <location>
        <position position="110"/>
    </location>
    <ligand>
        <name>(6R)-10-formyltetrahydrofolate</name>
        <dbReference type="ChEBI" id="CHEBI:195366"/>
    </ligand>
</feature>
<evidence type="ECO:0000313" key="7">
    <source>
        <dbReference type="Proteomes" id="UP000616595"/>
    </source>
</evidence>
<evidence type="ECO:0000313" key="6">
    <source>
        <dbReference type="EMBL" id="MBC3888531.1"/>
    </source>
</evidence>
<keyword evidence="7" id="KW-1185">Reference proteome</keyword>
<dbReference type="Proteomes" id="UP000616595">
    <property type="component" value="Unassembled WGS sequence"/>
</dbReference>
<proteinExistence type="inferred from homology"/>
<evidence type="ECO:0000256" key="1">
    <source>
        <dbReference type="ARBA" id="ARBA00005054"/>
    </source>
</evidence>
<dbReference type="OrthoDB" id="9806170at2"/>
<comment type="catalytic activity">
    <reaction evidence="4">
        <text>N(1)-(5-phospho-beta-D-ribosyl)glycinamide + (6R)-10-formyltetrahydrofolate = N(2)-formyl-N(1)-(5-phospho-beta-D-ribosyl)glycinamide + (6S)-5,6,7,8-tetrahydrofolate + H(+)</text>
        <dbReference type="Rhea" id="RHEA:15053"/>
        <dbReference type="ChEBI" id="CHEBI:15378"/>
        <dbReference type="ChEBI" id="CHEBI:57453"/>
        <dbReference type="ChEBI" id="CHEBI:143788"/>
        <dbReference type="ChEBI" id="CHEBI:147286"/>
        <dbReference type="ChEBI" id="CHEBI:195366"/>
        <dbReference type="EC" id="2.1.2.2"/>
    </reaction>
</comment>
<evidence type="ECO:0000256" key="4">
    <source>
        <dbReference type="HAMAP-Rule" id="MF_01930"/>
    </source>
</evidence>
<organism evidence="6 7">
    <name type="scientific">Acetobacterium paludosum</name>
    <dbReference type="NCBI Taxonomy" id="52693"/>
    <lineage>
        <taxon>Bacteria</taxon>
        <taxon>Bacillati</taxon>
        <taxon>Bacillota</taxon>
        <taxon>Clostridia</taxon>
        <taxon>Eubacteriales</taxon>
        <taxon>Eubacteriaceae</taxon>
        <taxon>Acetobacterium</taxon>
    </lineage>
</organism>
<feature type="binding site" evidence="4">
    <location>
        <begin position="17"/>
        <end position="19"/>
    </location>
    <ligand>
        <name>N(1)-(5-phospho-beta-D-ribosyl)glycinamide</name>
        <dbReference type="ChEBI" id="CHEBI:143788"/>
    </ligand>
</feature>
<dbReference type="CDD" id="cd08645">
    <property type="entry name" value="FMT_core_GART"/>
    <property type="match status" value="1"/>
</dbReference>
<dbReference type="SUPFAM" id="SSF53328">
    <property type="entry name" value="Formyltransferase"/>
    <property type="match status" value="1"/>
</dbReference>
<dbReference type="PANTHER" id="PTHR43369">
    <property type="entry name" value="PHOSPHORIBOSYLGLYCINAMIDE FORMYLTRANSFERASE"/>
    <property type="match status" value="1"/>
</dbReference>
<accession>A0A923KXM2</accession>
<dbReference type="InterPro" id="IPR004607">
    <property type="entry name" value="GART"/>
</dbReference>
<comment type="caution">
    <text evidence="6">The sequence shown here is derived from an EMBL/GenBank/DDBJ whole genome shotgun (WGS) entry which is preliminary data.</text>
</comment>
<dbReference type="RefSeq" id="WP_148568021.1">
    <property type="nucleotide sequence ID" value="NZ_RXYA01000014.1"/>
</dbReference>
<keyword evidence="3 4" id="KW-0658">Purine biosynthesis</keyword>
<reference evidence="6" key="1">
    <citation type="submission" date="2019-10" db="EMBL/GenBank/DDBJ databases">
        <authorList>
            <person name="Ross D.E."/>
            <person name="Gulliver D."/>
        </authorList>
    </citation>
    <scope>NUCLEOTIDE SEQUENCE</scope>
    <source>
        <strain evidence="6">DER-2019</strain>
    </source>
</reference>
<protein>
    <recommendedName>
        <fullName evidence="4">Phosphoribosylglycinamide formyltransferase</fullName>
        <ecNumber evidence="4">2.1.2.2</ecNumber>
    </recommendedName>
    <alternativeName>
        <fullName evidence="4">5'-phosphoribosylglycinamide transformylase</fullName>
    </alternativeName>
    <alternativeName>
        <fullName evidence="4">GAR transformylase</fullName>
        <shortName evidence="4">GART</shortName>
    </alternativeName>
</protein>
<evidence type="ECO:0000256" key="2">
    <source>
        <dbReference type="ARBA" id="ARBA00022679"/>
    </source>
</evidence>
<evidence type="ECO:0000256" key="3">
    <source>
        <dbReference type="ARBA" id="ARBA00022755"/>
    </source>
</evidence>
<feature type="site" description="Raises pKa of active site His" evidence="4">
    <location>
        <position position="153"/>
    </location>
</feature>
<dbReference type="Gene3D" id="3.40.50.170">
    <property type="entry name" value="Formyl transferase, N-terminal domain"/>
    <property type="match status" value="1"/>
</dbReference>
<dbReference type="GO" id="GO:0004644">
    <property type="term" value="F:phosphoribosylglycinamide formyltransferase activity"/>
    <property type="evidence" value="ECO:0007669"/>
    <property type="project" value="UniProtKB-UniRule"/>
</dbReference>
<dbReference type="InterPro" id="IPR036477">
    <property type="entry name" value="Formyl_transf_N_sf"/>
</dbReference>
<dbReference type="EMBL" id="WJBD01000010">
    <property type="protein sequence ID" value="MBC3888531.1"/>
    <property type="molecule type" value="Genomic_DNA"/>
</dbReference>
<keyword evidence="2 4" id="KW-0808">Transferase</keyword>
<reference evidence="6" key="2">
    <citation type="submission" date="2020-10" db="EMBL/GenBank/DDBJ databases">
        <title>Comparative genomics of the Acetobacterium genus.</title>
        <authorList>
            <person name="Marshall C."/>
            <person name="May H."/>
            <person name="Norman S."/>
        </authorList>
    </citation>
    <scope>NUCLEOTIDE SEQUENCE</scope>
    <source>
        <strain evidence="6">DER-2019</strain>
    </source>
</reference>
<dbReference type="InterPro" id="IPR002376">
    <property type="entry name" value="Formyl_transf_N"/>
</dbReference>